<dbReference type="RefSeq" id="WP_234622815.1">
    <property type="nucleotide sequence ID" value="NZ_JAHWXT010000001.1"/>
</dbReference>
<comment type="caution">
    <text evidence="1">The sequence shown here is derived from an EMBL/GenBank/DDBJ whole genome shotgun (WGS) entry which is preliminary data.</text>
</comment>
<dbReference type="Proteomes" id="UP000887320">
    <property type="component" value="Unassembled WGS sequence"/>
</dbReference>
<evidence type="ECO:0000313" key="2">
    <source>
        <dbReference type="Proteomes" id="UP000887320"/>
    </source>
</evidence>
<dbReference type="EMBL" id="JAHWXT010000001">
    <property type="protein sequence ID" value="MCF0263727.1"/>
    <property type="molecule type" value="Genomic_DNA"/>
</dbReference>
<gene>
    <name evidence="1" type="ORF">KW868_04505</name>
</gene>
<accession>A0A8X8KG57</accession>
<proteinExistence type="predicted"/>
<sequence>MSLKNLLKIIHDGVIEGVFFDNKQDILTLFVRIDYEVRYELVFKGVLEYRVLDFGKQNIISRVINYQKDNFCHDEIFELLKWVSSNSDSSTYWSNDELRKIVEKIKSNDLALLYMEPSVGAEIVILFSDCIVKMRN</sequence>
<protein>
    <submittedName>
        <fullName evidence="1">Uncharacterized protein</fullName>
    </submittedName>
</protein>
<reference evidence="1" key="1">
    <citation type="submission" date="2021-07" db="EMBL/GenBank/DDBJ databases">
        <authorList>
            <person name="Fernandez M."/>
            <person name="Pereira P."/>
            <person name="Torres Tejerizo G.A."/>
            <person name="Gonzalez P."/>
            <person name="Agostini E."/>
        </authorList>
    </citation>
    <scope>NUCLEOTIDE SEQUENCE</scope>
    <source>
        <strain evidence="1">SFC 500-1A</strain>
    </source>
</reference>
<dbReference type="AlphaFoldDB" id="A0A8X8KG57"/>
<organism evidence="1 2">
    <name type="scientific">Acinetobacter guillouiae</name>
    <name type="common">Acinetobacter genomosp. 11</name>
    <dbReference type="NCBI Taxonomy" id="106649"/>
    <lineage>
        <taxon>Bacteria</taxon>
        <taxon>Pseudomonadati</taxon>
        <taxon>Pseudomonadota</taxon>
        <taxon>Gammaproteobacteria</taxon>
        <taxon>Moraxellales</taxon>
        <taxon>Moraxellaceae</taxon>
        <taxon>Acinetobacter</taxon>
    </lineage>
</organism>
<evidence type="ECO:0000313" key="1">
    <source>
        <dbReference type="EMBL" id="MCF0263727.1"/>
    </source>
</evidence>
<name>A0A8X8KG57_ACIGI</name>